<feature type="transmembrane region" description="Helical" evidence="9">
    <location>
        <begin position="420"/>
        <end position="441"/>
    </location>
</feature>
<feature type="transmembrane region" description="Helical" evidence="9">
    <location>
        <begin position="324"/>
        <end position="344"/>
    </location>
</feature>
<gene>
    <name evidence="10" type="ORF">OCV57_01930</name>
</gene>
<keyword evidence="4 9" id="KW-1003">Cell membrane</keyword>
<dbReference type="AlphaFoldDB" id="A0AAE3LL66"/>
<protein>
    <submittedName>
        <fullName evidence="10">Sodium:alanine symporter family protein</fullName>
    </submittedName>
</protein>
<feature type="transmembrane region" description="Helical" evidence="9">
    <location>
        <begin position="229"/>
        <end position="250"/>
    </location>
</feature>
<dbReference type="Pfam" id="PF01235">
    <property type="entry name" value="Na_Ala_symp"/>
    <property type="match status" value="1"/>
</dbReference>
<evidence type="ECO:0000256" key="7">
    <source>
        <dbReference type="ARBA" id="ARBA00022989"/>
    </source>
</evidence>
<dbReference type="EMBL" id="JAOQJZ010000001">
    <property type="protein sequence ID" value="MCU6704686.1"/>
    <property type="molecule type" value="Genomic_DNA"/>
</dbReference>
<feature type="transmembrane region" description="Helical" evidence="9">
    <location>
        <begin position="447"/>
        <end position="464"/>
    </location>
</feature>
<comment type="subcellular location">
    <subcellularLocation>
        <location evidence="1 9">Cell membrane</location>
        <topology evidence="1 9">Multi-pass membrane protein</topology>
    </subcellularLocation>
</comment>
<dbReference type="PANTHER" id="PTHR30330:SF3">
    <property type="entry name" value="TRANSCRIPTIONAL REGULATOR, LRP FAMILY"/>
    <property type="match status" value="1"/>
</dbReference>
<evidence type="ECO:0000256" key="3">
    <source>
        <dbReference type="ARBA" id="ARBA00022448"/>
    </source>
</evidence>
<evidence type="ECO:0000256" key="9">
    <source>
        <dbReference type="RuleBase" id="RU363064"/>
    </source>
</evidence>
<keyword evidence="11" id="KW-1185">Reference proteome</keyword>
<reference evidence="10 11" key="1">
    <citation type="journal article" date="2021" name="ISME Commun">
        <title>Automated analysis of genomic sequences facilitates high-throughput and comprehensive description of bacteria.</title>
        <authorList>
            <person name="Hitch T.C.A."/>
        </authorList>
    </citation>
    <scope>NUCLEOTIDE SEQUENCE [LARGE SCALE GENOMIC DNA]</scope>
    <source>
        <strain evidence="10 11">Sanger_31</strain>
    </source>
</reference>
<feature type="transmembrane region" description="Helical" evidence="9">
    <location>
        <begin position="375"/>
        <end position="399"/>
    </location>
</feature>
<feature type="transmembrane region" description="Helical" evidence="9">
    <location>
        <begin position="64"/>
        <end position="90"/>
    </location>
</feature>
<evidence type="ECO:0000256" key="5">
    <source>
        <dbReference type="ARBA" id="ARBA00022692"/>
    </source>
</evidence>
<evidence type="ECO:0000256" key="2">
    <source>
        <dbReference type="ARBA" id="ARBA00009261"/>
    </source>
</evidence>
<dbReference type="PANTHER" id="PTHR30330">
    <property type="entry name" value="AGSS FAMILY TRANSPORTER, SODIUM-ALANINE"/>
    <property type="match status" value="1"/>
</dbReference>
<proteinExistence type="inferred from homology"/>
<evidence type="ECO:0000256" key="4">
    <source>
        <dbReference type="ARBA" id="ARBA00022475"/>
    </source>
</evidence>
<dbReference type="InterPro" id="IPR001463">
    <property type="entry name" value="Na/Ala_symport"/>
</dbReference>
<sequence>MEKFTKILETIDGYVWGIPLIVLIMAVGIYLTFRLRLLQIFHLPKALKFMFQNENGGKGEISSFAALCTALSATIGTGNIVGVATAIGVLSGGPGALLWMWIAALLGMATKFSEGFLAIKYRRMDADGHVCGGPFYYIEYGMGKKWKWLAKVFAFFGACVGLFGIGTFSQVNGISSAVQAFFDPKKEHTVNIFGADYTWAVIISGLLITIFAALVIIGGIKRISSVSQVVVPFMAVVYIVACLSLIVINIQRLPHAVALIFEQAFSFKAVAGGSLPTMFIAIQKGVARGIFSNESGLGSAPIAAAAAQTKEPVRQGLVSMCGTFIDTIIVCTMTGLAIVMMGSYEAINPVTGKPFEGVEVTNHAFQNGFSFLPSMIPAFILMVCLVFFAFTTILGWNYYGERCMEYLFNSNMKVVMVYRYLYILAVFIGPYMTVSAVWTIADIFNGLMALPNLIALLALSGVISKDTRRYVAKYSRAKRINKLVRA</sequence>
<accession>A0AAE3LL66</accession>
<keyword evidence="7 9" id="KW-1133">Transmembrane helix</keyword>
<name>A0AAE3LL66_9FIRM</name>
<keyword evidence="5 9" id="KW-0812">Transmembrane</keyword>
<feature type="transmembrane region" description="Helical" evidence="9">
    <location>
        <begin position="197"/>
        <end position="217"/>
    </location>
</feature>
<dbReference type="PRINTS" id="PR00175">
    <property type="entry name" value="NAALASMPORT"/>
</dbReference>
<evidence type="ECO:0000256" key="8">
    <source>
        <dbReference type="ARBA" id="ARBA00023136"/>
    </source>
</evidence>
<dbReference type="Proteomes" id="UP001208131">
    <property type="component" value="Unassembled WGS sequence"/>
</dbReference>
<dbReference type="RefSeq" id="WP_267300313.1">
    <property type="nucleotide sequence ID" value="NZ_JAOQJZ010000001.1"/>
</dbReference>
<evidence type="ECO:0000313" key="10">
    <source>
        <dbReference type="EMBL" id="MCU6704686.1"/>
    </source>
</evidence>
<evidence type="ECO:0000256" key="6">
    <source>
        <dbReference type="ARBA" id="ARBA00022847"/>
    </source>
</evidence>
<dbReference type="FunFam" id="1.20.1740.10:FF:000004">
    <property type="entry name" value="Sodium:alanine symporter family protein"/>
    <property type="match status" value="1"/>
</dbReference>
<evidence type="ECO:0000256" key="1">
    <source>
        <dbReference type="ARBA" id="ARBA00004651"/>
    </source>
</evidence>
<dbReference type="GO" id="GO:0005283">
    <property type="term" value="F:amino acid:sodium symporter activity"/>
    <property type="evidence" value="ECO:0007669"/>
    <property type="project" value="InterPro"/>
</dbReference>
<keyword evidence="3 9" id="KW-0813">Transport</keyword>
<keyword evidence="8 9" id="KW-0472">Membrane</keyword>
<feature type="transmembrane region" description="Helical" evidence="9">
    <location>
        <begin position="96"/>
        <end position="119"/>
    </location>
</feature>
<feature type="transmembrane region" description="Helical" evidence="9">
    <location>
        <begin position="148"/>
        <end position="168"/>
    </location>
</feature>
<feature type="transmembrane region" description="Helical" evidence="9">
    <location>
        <begin position="256"/>
        <end position="282"/>
    </location>
</feature>
<evidence type="ECO:0000313" key="11">
    <source>
        <dbReference type="Proteomes" id="UP001208131"/>
    </source>
</evidence>
<feature type="transmembrane region" description="Helical" evidence="9">
    <location>
        <begin position="14"/>
        <end position="33"/>
    </location>
</feature>
<organism evidence="10 11">
    <name type="scientific">Hominimerdicola aceti</name>
    <dbReference type="NCBI Taxonomy" id="2981726"/>
    <lineage>
        <taxon>Bacteria</taxon>
        <taxon>Bacillati</taxon>
        <taxon>Bacillota</taxon>
        <taxon>Clostridia</taxon>
        <taxon>Eubacteriales</taxon>
        <taxon>Oscillospiraceae</taxon>
        <taxon>Hominimerdicola</taxon>
    </lineage>
</organism>
<comment type="caution">
    <text evidence="10">The sequence shown here is derived from an EMBL/GenBank/DDBJ whole genome shotgun (WGS) entry which is preliminary data.</text>
</comment>
<dbReference type="GO" id="GO:0005886">
    <property type="term" value="C:plasma membrane"/>
    <property type="evidence" value="ECO:0007669"/>
    <property type="project" value="UniProtKB-SubCell"/>
</dbReference>
<comment type="similarity">
    <text evidence="2 9">Belongs to the alanine or glycine:cation symporter (AGCS) (TC 2.A.25) family.</text>
</comment>
<dbReference type="NCBIfam" id="TIGR00835">
    <property type="entry name" value="agcS"/>
    <property type="match status" value="1"/>
</dbReference>
<keyword evidence="6 9" id="KW-0769">Symport</keyword>